<organism evidence="2 3">
    <name type="scientific">Erinaceus europaeus</name>
    <name type="common">Western European hedgehog</name>
    <dbReference type="NCBI Taxonomy" id="9365"/>
    <lineage>
        <taxon>Eukaryota</taxon>
        <taxon>Metazoa</taxon>
        <taxon>Chordata</taxon>
        <taxon>Craniata</taxon>
        <taxon>Vertebrata</taxon>
        <taxon>Euteleostomi</taxon>
        <taxon>Mammalia</taxon>
        <taxon>Eutheria</taxon>
        <taxon>Laurasiatheria</taxon>
        <taxon>Eulipotyphla</taxon>
        <taxon>Erinaceidae</taxon>
        <taxon>Erinaceinae</taxon>
        <taxon>Erinaceus</taxon>
    </lineage>
</organism>
<proteinExistence type="predicted"/>
<evidence type="ECO:0000256" key="1">
    <source>
        <dbReference type="SAM" id="MobiDB-lite"/>
    </source>
</evidence>
<name>A0ABM3X6K0_ERIEU</name>
<feature type="region of interest" description="Disordered" evidence="1">
    <location>
        <begin position="1"/>
        <end position="84"/>
    </location>
</feature>
<reference evidence="3" key="1">
    <citation type="submission" date="2025-08" db="UniProtKB">
        <authorList>
            <consortium name="RefSeq"/>
        </authorList>
    </citation>
    <scope>IDENTIFICATION</scope>
</reference>
<sequence>MRSGARGAAQRADSGRAASPPGWSPSPPSLQMAGRYARPRPPDSAAATRPPHDPPPHPQLRGAGPAGRAPRREQCGAGNPLQRTGALAFPRNRLHCHQRCSRTAKPPYPCARGTAEPHHREGAPSTLELEAGAAWALRPAQGKSILAGKVPPSVRERNRGCASGGNPENPCKNVRLLQGTWMIHYPGQAEPLSSSAPIRPEMAGDTQDSLMAGWTTSVTICALTHHLPSPPELPPPAKSRFPRGLDGKLQAVWTEQPESSYLASSLPPAPQLFRVWDLGFNCQEVPVQRFPRSEAPSLQLAHPKLGSVGS</sequence>
<keyword evidence="2" id="KW-1185">Reference proteome</keyword>
<evidence type="ECO:0000313" key="2">
    <source>
        <dbReference type="Proteomes" id="UP001652624"/>
    </source>
</evidence>
<dbReference type="Proteomes" id="UP001652624">
    <property type="component" value="Chromosome 3"/>
</dbReference>
<dbReference type="RefSeq" id="XP_060044441.1">
    <property type="nucleotide sequence ID" value="XM_060188458.1"/>
</dbReference>
<gene>
    <name evidence="3" type="primary">LOC132537597</name>
</gene>
<dbReference type="GeneID" id="132537597"/>
<accession>A0ABM3X6K0</accession>
<protein>
    <submittedName>
        <fullName evidence="3">Uncharacterized protein LOC132537597</fullName>
    </submittedName>
</protein>
<evidence type="ECO:0000313" key="3">
    <source>
        <dbReference type="RefSeq" id="XP_060044441.1"/>
    </source>
</evidence>